<dbReference type="InterPro" id="IPR013083">
    <property type="entry name" value="Znf_RING/FYVE/PHD"/>
</dbReference>
<reference evidence="6" key="1">
    <citation type="journal article" date="2020" name="BMC Genomics">
        <title>Correction to: Identification and distribution of gene clusters required for synthesis of sphingolipid metabolism inhibitors in diverse species of the filamentous fungus Fusarium.</title>
        <authorList>
            <person name="Kim H.S."/>
            <person name="Lohmar J.M."/>
            <person name="Busman M."/>
            <person name="Brown D.W."/>
            <person name="Naumann T.A."/>
            <person name="Divon H.H."/>
            <person name="Lysoe E."/>
            <person name="Uhlig S."/>
            <person name="Proctor R.H."/>
        </authorList>
    </citation>
    <scope>NUCLEOTIDE SEQUENCE</scope>
    <source>
        <strain evidence="6">NRRL 45417</strain>
    </source>
</reference>
<name>A0A8H4TBI7_9HYPO</name>
<dbReference type="SMART" id="SM00184">
    <property type="entry name" value="RING"/>
    <property type="match status" value="1"/>
</dbReference>
<dbReference type="OrthoDB" id="8062037at2759"/>
<keyword evidence="2 4" id="KW-0863">Zinc-finger</keyword>
<dbReference type="InterPro" id="IPR017907">
    <property type="entry name" value="Znf_RING_CS"/>
</dbReference>
<dbReference type="InterPro" id="IPR001841">
    <property type="entry name" value="Znf_RING"/>
</dbReference>
<dbReference type="Pfam" id="PF14634">
    <property type="entry name" value="zf-RING_5"/>
    <property type="match status" value="1"/>
</dbReference>
<evidence type="ECO:0000259" key="5">
    <source>
        <dbReference type="PROSITE" id="PS50089"/>
    </source>
</evidence>
<dbReference type="EMBL" id="JABFAI010000111">
    <property type="protein sequence ID" value="KAF4954879.1"/>
    <property type="molecule type" value="Genomic_DNA"/>
</dbReference>
<keyword evidence="1" id="KW-0479">Metal-binding</keyword>
<gene>
    <name evidence="6" type="ORF">FGADI_4981</name>
</gene>
<evidence type="ECO:0000313" key="6">
    <source>
        <dbReference type="EMBL" id="KAF4954879.1"/>
    </source>
</evidence>
<accession>A0A8H4TBI7</accession>
<dbReference type="Proteomes" id="UP000604273">
    <property type="component" value="Unassembled WGS sequence"/>
</dbReference>
<reference evidence="6" key="2">
    <citation type="submission" date="2020-05" db="EMBL/GenBank/DDBJ databases">
        <authorList>
            <person name="Kim H.-S."/>
            <person name="Proctor R.H."/>
            <person name="Brown D.W."/>
        </authorList>
    </citation>
    <scope>NUCLEOTIDE SEQUENCE</scope>
    <source>
        <strain evidence="6">NRRL 45417</strain>
    </source>
</reference>
<dbReference type="GO" id="GO:0008270">
    <property type="term" value="F:zinc ion binding"/>
    <property type="evidence" value="ECO:0007669"/>
    <property type="project" value="UniProtKB-KW"/>
</dbReference>
<organism evidence="6 7">
    <name type="scientific">Fusarium gaditjirri</name>
    <dbReference type="NCBI Taxonomy" id="282569"/>
    <lineage>
        <taxon>Eukaryota</taxon>
        <taxon>Fungi</taxon>
        <taxon>Dikarya</taxon>
        <taxon>Ascomycota</taxon>
        <taxon>Pezizomycotina</taxon>
        <taxon>Sordariomycetes</taxon>
        <taxon>Hypocreomycetidae</taxon>
        <taxon>Hypocreales</taxon>
        <taxon>Nectriaceae</taxon>
        <taxon>Fusarium</taxon>
        <taxon>Fusarium nisikadoi species complex</taxon>
    </lineage>
</organism>
<keyword evidence="7" id="KW-1185">Reference proteome</keyword>
<evidence type="ECO:0000256" key="3">
    <source>
        <dbReference type="ARBA" id="ARBA00022833"/>
    </source>
</evidence>
<comment type="caution">
    <text evidence="6">The sequence shown here is derived from an EMBL/GenBank/DDBJ whole genome shotgun (WGS) entry which is preliminary data.</text>
</comment>
<evidence type="ECO:0000256" key="2">
    <source>
        <dbReference type="ARBA" id="ARBA00022771"/>
    </source>
</evidence>
<keyword evidence="3" id="KW-0862">Zinc</keyword>
<dbReference type="SUPFAM" id="SSF57850">
    <property type="entry name" value="RING/U-box"/>
    <property type="match status" value="1"/>
</dbReference>
<dbReference type="AlphaFoldDB" id="A0A8H4TBI7"/>
<dbReference type="PROSITE" id="PS00518">
    <property type="entry name" value="ZF_RING_1"/>
    <property type="match status" value="1"/>
</dbReference>
<proteinExistence type="predicted"/>
<feature type="domain" description="RING-type" evidence="5">
    <location>
        <begin position="30"/>
        <end position="82"/>
    </location>
</feature>
<protein>
    <recommendedName>
        <fullName evidence="5">RING-type domain-containing protein</fullName>
    </recommendedName>
</protein>
<evidence type="ECO:0000256" key="4">
    <source>
        <dbReference type="PROSITE-ProRule" id="PRU00175"/>
    </source>
</evidence>
<dbReference type="Gene3D" id="3.30.40.10">
    <property type="entry name" value="Zinc/RING finger domain, C3HC4 (zinc finger)"/>
    <property type="match status" value="1"/>
</dbReference>
<evidence type="ECO:0000313" key="7">
    <source>
        <dbReference type="Proteomes" id="UP000604273"/>
    </source>
</evidence>
<dbReference type="PROSITE" id="PS50089">
    <property type="entry name" value="ZF_RING_2"/>
    <property type="match status" value="1"/>
</dbReference>
<sequence length="240" mass="27109">MPIQENFWPNLKAFAENNGVTNLETLDLECVVCSEPFQWRRRDDDDAGVPRRPRVLPCGHILCGRCIIAYYDTDGSRCPMCRTDLTHDCGHPHTGMPMPLTRWHRLPPILLQGGRIQRGCCPCALIALQNLVDRVLSSSPDIPAELKGEYLGIGIKFPGTSEHCSRVVTGPVLEIEAPVAIKQAIDEIVRFAIESQRENDVWLELDFRSMKIRVLHFKPELLSQMEKSPTEEEAVPQDNN</sequence>
<evidence type="ECO:0000256" key="1">
    <source>
        <dbReference type="ARBA" id="ARBA00022723"/>
    </source>
</evidence>